<dbReference type="EMBL" id="CAACYE010000005">
    <property type="protein sequence ID" value="VFA85623.1"/>
    <property type="molecule type" value="Genomic_DNA"/>
</dbReference>
<dbReference type="AlphaFoldDB" id="A0A449GIR8"/>
<evidence type="ECO:0000259" key="2">
    <source>
        <dbReference type="Pfam" id="PF10088"/>
    </source>
</evidence>
<organism evidence="3">
    <name type="scientific">Nocardia farcinica</name>
    <dbReference type="NCBI Taxonomy" id="37329"/>
    <lineage>
        <taxon>Bacteria</taxon>
        <taxon>Bacillati</taxon>
        <taxon>Actinomycetota</taxon>
        <taxon>Actinomycetes</taxon>
        <taxon>Mycobacteriales</taxon>
        <taxon>Nocardiaceae</taxon>
        <taxon>Nocardia</taxon>
    </lineage>
</organism>
<evidence type="ECO:0000313" key="3">
    <source>
        <dbReference type="EMBL" id="VFA85623.1"/>
    </source>
</evidence>
<accession>A0A449GIR8</accession>
<name>A0A449GIR8_NOCFR</name>
<proteinExistence type="predicted"/>
<feature type="coiled-coil region" evidence="1">
    <location>
        <begin position="382"/>
        <end position="429"/>
    </location>
</feature>
<dbReference type="InterPro" id="IPR018760">
    <property type="entry name" value="DUF2326"/>
</dbReference>
<feature type="domain" description="DUF2326" evidence="2">
    <location>
        <begin position="456"/>
        <end position="595"/>
    </location>
</feature>
<evidence type="ECO:0000256" key="1">
    <source>
        <dbReference type="SAM" id="Coils"/>
    </source>
</evidence>
<reference evidence="3" key="1">
    <citation type="submission" date="2019-02" db="EMBL/GenBank/DDBJ databases">
        <authorList>
            <consortium name="Pathogen Informatics"/>
        </authorList>
    </citation>
    <scope>NUCLEOTIDE SEQUENCE</scope>
    <source>
        <strain evidence="3">3012STDY6733949</strain>
    </source>
</reference>
<keyword evidence="1" id="KW-0175">Coiled coil</keyword>
<dbReference type="Pfam" id="PF10088">
    <property type="entry name" value="DUF2326"/>
    <property type="match status" value="1"/>
</dbReference>
<gene>
    <name evidence="3" type="ORF">NCTC1935_03463</name>
</gene>
<sequence>MKLTRLYSNHPETFQEIAFVEGLNVLLAEIRVPANRDLDTHNLGKTTVGELLDFCLMKGKSNSFFLFKHEATFYDYTFYLEARLGDGTFLNIARPVSPGTKVDLKRSAVPIVDATALTVDEWDHVGLPLDRAKLMLDGILGFDALRPWGFRKLVGYLIRSQRDYLDVFQLSKFSGKHKDWKPFVAHLLGMTAATVIDLYEKRDEVDQAKARLATLTQEWGGDDVDPSVLDGLISVKRREVEEKATSLDSFNFGAEDHRVTAEVVERIESKISALNEERYRIAQLIVRLSESIENESVVFRTDESEKLFNEAGIVFGDQLKRDYQQLIAFNSAITQERRDALQAQLSDAQLRTTAIDNELQALNLARARSLEYLRQSESLAKYKEISRDLTALQAELNQLESRRAAAARLIDLRREVRASEEEYGRVQNAAEAELVEISQDDTSHFGVLRRYFTEIIHDVLGQNAILAIRINSKGGLDFVAEFVGESGTATSGDRGTSYRKLLCIAFDLAVLRSYVDVPFARFVYHDGALEQLEPRKRSKLIAVFRQYAEYGIQPIVSALDSDLPEPVNATPSAVSSKEVVLVLHDEGEDGRLFRMPSW</sequence>
<protein>
    <submittedName>
        <fullName evidence="3">Uncharacterized protein conserved in bacteria (DUF2326)</fullName>
    </submittedName>
</protein>